<keyword evidence="4" id="KW-0028">Amino-acid biosynthesis</keyword>
<dbReference type="InterPro" id="IPR013785">
    <property type="entry name" value="Aldolase_TIM"/>
</dbReference>
<dbReference type="InterPro" id="IPR045186">
    <property type="entry name" value="Indole-3-glycerol_P_synth"/>
</dbReference>
<keyword evidence="7" id="KW-0057">Aromatic amino acid biosynthesis</keyword>
<evidence type="ECO:0000313" key="10">
    <source>
        <dbReference type="EMBL" id="GEM83724.1"/>
    </source>
</evidence>
<dbReference type="SUPFAM" id="SSF51366">
    <property type="entry name" value="Ribulose-phoshate binding barrel"/>
    <property type="match status" value="1"/>
</dbReference>
<evidence type="ECO:0000256" key="1">
    <source>
        <dbReference type="ARBA" id="ARBA00001633"/>
    </source>
</evidence>
<comment type="caution">
    <text evidence="10">The sequence shown here is derived from an EMBL/GenBank/DDBJ whole genome shotgun (WGS) entry which is preliminary data.</text>
</comment>
<dbReference type="InterPro" id="IPR011060">
    <property type="entry name" value="RibuloseP-bd_barrel"/>
</dbReference>
<dbReference type="CDD" id="cd00331">
    <property type="entry name" value="IGPS"/>
    <property type="match status" value="1"/>
</dbReference>
<dbReference type="GO" id="GO:0000162">
    <property type="term" value="P:L-tryptophan biosynthetic process"/>
    <property type="evidence" value="ECO:0007669"/>
    <property type="project" value="UniProtKB-UniPathway"/>
</dbReference>
<evidence type="ECO:0000256" key="2">
    <source>
        <dbReference type="ARBA" id="ARBA00004696"/>
    </source>
</evidence>
<dbReference type="PANTHER" id="PTHR22854:SF2">
    <property type="entry name" value="INDOLE-3-GLYCEROL-PHOSPHATE SYNTHASE"/>
    <property type="match status" value="1"/>
</dbReference>
<dbReference type="NCBIfam" id="NF001376">
    <property type="entry name" value="PRK00278.2-3"/>
    <property type="match status" value="1"/>
</dbReference>
<evidence type="ECO:0000313" key="11">
    <source>
        <dbReference type="Proteomes" id="UP000321197"/>
    </source>
</evidence>
<feature type="domain" description="Indole-3-glycerol phosphate synthase" evidence="9">
    <location>
        <begin position="43"/>
        <end position="259"/>
    </location>
</feature>
<evidence type="ECO:0000256" key="8">
    <source>
        <dbReference type="ARBA" id="ARBA00023239"/>
    </source>
</evidence>
<dbReference type="Proteomes" id="UP000321197">
    <property type="component" value="Unassembled WGS sequence"/>
</dbReference>
<dbReference type="AlphaFoldDB" id="A0A511R289"/>
<comment type="catalytic activity">
    <reaction evidence="1">
        <text>1-(2-carboxyphenylamino)-1-deoxy-D-ribulose 5-phosphate + H(+) = (1S,2R)-1-C-(indol-3-yl)glycerol 3-phosphate + CO2 + H2O</text>
        <dbReference type="Rhea" id="RHEA:23476"/>
        <dbReference type="ChEBI" id="CHEBI:15377"/>
        <dbReference type="ChEBI" id="CHEBI:15378"/>
        <dbReference type="ChEBI" id="CHEBI:16526"/>
        <dbReference type="ChEBI" id="CHEBI:58613"/>
        <dbReference type="ChEBI" id="CHEBI:58866"/>
        <dbReference type="EC" id="4.1.1.48"/>
    </reaction>
</comment>
<dbReference type="PROSITE" id="PS00614">
    <property type="entry name" value="IGPS"/>
    <property type="match status" value="1"/>
</dbReference>
<evidence type="ECO:0000256" key="7">
    <source>
        <dbReference type="ARBA" id="ARBA00023141"/>
    </source>
</evidence>
<comment type="pathway">
    <text evidence="2">Amino-acid biosynthesis; L-tryptophan biosynthesis; L-tryptophan from chorismate: step 4/5.</text>
</comment>
<keyword evidence="6" id="KW-0822">Tryptophan biosynthesis</keyword>
<dbReference type="EMBL" id="BJXL01000058">
    <property type="protein sequence ID" value="GEM83724.1"/>
    <property type="molecule type" value="Genomic_DNA"/>
</dbReference>
<sequence length="263" mass="28164">MLDMVPELSKVPGVLGEISRRRYGEVLKLEGLRWTPPNANPPSFQQALRLPGLSLIAEVKRKSPSQGEIAVQLEAAQVAREYAAGGARAISVLTEPHYFAGSDQDLLEVRQAVDLPILRKDFTVHPVQIAQARALGASAVLLIVAVLGPLTQAYLELAHAHSLDALVEVHDEAELELALATGASIIGVNNRNLIDLSIDRSTAPRLGHLARRAGFTGLLVAESGYSEPAQLAELEGLFDAVLIGTSLARSGNWRSAVAQITRK</sequence>
<evidence type="ECO:0000256" key="6">
    <source>
        <dbReference type="ARBA" id="ARBA00022822"/>
    </source>
</evidence>
<dbReference type="GO" id="GO:0004640">
    <property type="term" value="F:phosphoribosylanthranilate isomerase activity"/>
    <property type="evidence" value="ECO:0007669"/>
    <property type="project" value="TreeGrafter"/>
</dbReference>
<dbReference type="UniPathway" id="UPA00035">
    <property type="reaction ID" value="UER00043"/>
</dbReference>
<dbReference type="Pfam" id="PF00218">
    <property type="entry name" value="IGPS"/>
    <property type="match status" value="1"/>
</dbReference>
<reference evidence="10 11" key="1">
    <citation type="submission" date="2019-07" db="EMBL/GenBank/DDBJ databases">
        <title>Whole genome shotgun sequence of Meiothermus hypogaeus NBRC 106114.</title>
        <authorList>
            <person name="Hosoyama A."/>
            <person name="Uohara A."/>
            <person name="Ohji S."/>
            <person name="Ichikawa N."/>
        </authorList>
    </citation>
    <scope>NUCLEOTIDE SEQUENCE [LARGE SCALE GENOMIC DNA]</scope>
    <source>
        <strain evidence="10 11">NBRC 106114</strain>
    </source>
</reference>
<dbReference type="Gene3D" id="3.20.20.70">
    <property type="entry name" value="Aldolase class I"/>
    <property type="match status" value="1"/>
</dbReference>
<evidence type="ECO:0000256" key="4">
    <source>
        <dbReference type="ARBA" id="ARBA00022605"/>
    </source>
</evidence>
<dbReference type="InterPro" id="IPR013798">
    <property type="entry name" value="Indole-3-glycerol_P_synth_dom"/>
</dbReference>
<accession>A0A511R289</accession>
<dbReference type="EC" id="4.1.1.48" evidence="3"/>
<dbReference type="GO" id="GO:0004425">
    <property type="term" value="F:indole-3-glycerol-phosphate synthase activity"/>
    <property type="evidence" value="ECO:0007669"/>
    <property type="project" value="UniProtKB-EC"/>
</dbReference>
<proteinExistence type="predicted"/>
<keyword evidence="8" id="KW-0456">Lyase</keyword>
<keyword evidence="5" id="KW-0210">Decarboxylase</keyword>
<dbReference type="PANTHER" id="PTHR22854">
    <property type="entry name" value="TRYPTOPHAN BIOSYNTHESIS PROTEIN"/>
    <property type="match status" value="1"/>
</dbReference>
<evidence type="ECO:0000256" key="5">
    <source>
        <dbReference type="ARBA" id="ARBA00022793"/>
    </source>
</evidence>
<gene>
    <name evidence="10" type="primary">trpC</name>
    <name evidence="10" type="ORF">MHY01S_18900</name>
</gene>
<evidence type="ECO:0000256" key="3">
    <source>
        <dbReference type="ARBA" id="ARBA00012362"/>
    </source>
</evidence>
<name>A0A511R289_9DEIN</name>
<protein>
    <recommendedName>
        <fullName evidence="3">indole-3-glycerol-phosphate synthase</fullName>
        <ecNumber evidence="3">4.1.1.48</ecNumber>
    </recommendedName>
</protein>
<dbReference type="InterPro" id="IPR001468">
    <property type="entry name" value="Indole-3-GlycerolPSynthase_CS"/>
</dbReference>
<evidence type="ECO:0000259" key="9">
    <source>
        <dbReference type="Pfam" id="PF00218"/>
    </source>
</evidence>
<organism evidence="10 11">
    <name type="scientific">Meiothermus hypogaeus NBRC 106114</name>
    <dbReference type="NCBI Taxonomy" id="1227553"/>
    <lineage>
        <taxon>Bacteria</taxon>
        <taxon>Thermotogati</taxon>
        <taxon>Deinococcota</taxon>
        <taxon>Deinococci</taxon>
        <taxon>Thermales</taxon>
        <taxon>Thermaceae</taxon>
        <taxon>Meiothermus</taxon>
    </lineage>
</organism>